<evidence type="ECO:0000313" key="7">
    <source>
        <dbReference type="Proteomes" id="UP000308768"/>
    </source>
</evidence>
<gene>
    <name evidence="6" type="ORF">B0A49_02451</name>
</gene>
<keyword evidence="2" id="KW-0805">Transcription regulation</keyword>
<dbReference type="EMBL" id="NAJN01000192">
    <property type="protein sequence ID" value="TKA77350.1"/>
    <property type="molecule type" value="Genomic_DNA"/>
</dbReference>
<evidence type="ECO:0000256" key="1">
    <source>
        <dbReference type="ARBA" id="ARBA00022833"/>
    </source>
</evidence>
<accession>A0A4U0XJN3</accession>
<dbReference type="PANTHER" id="PTHR47171">
    <property type="entry name" value="FARA-RELATED"/>
    <property type="match status" value="1"/>
</dbReference>
<evidence type="ECO:0000313" key="6">
    <source>
        <dbReference type="EMBL" id="TKA77350.1"/>
    </source>
</evidence>
<protein>
    <recommendedName>
        <fullName evidence="8">Transcription factor domain-containing protein</fullName>
    </recommendedName>
</protein>
<dbReference type="OrthoDB" id="5121955at2759"/>
<feature type="compositionally biased region" description="Low complexity" evidence="5">
    <location>
        <begin position="137"/>
        <end position="147"/>
    </location>
</feature>
<evidence type="ECO:0000256" key="2">
    <source>
        <dbReference type="ARBA" id="ARBA00023015"/>
    </source>
</evidence>
<feature type="region of interest" description="Disordered" evidence="5">
    <location>
        <begin position="96"/>
        <end position="155"/>
    </location>
</feature>
<dbReference type="AlphaFoldDB" id="A0A4U0XJN3"/>
<comment type="caution">
    <text evidence="6">The sequence shown here is derived from an EMBL/GenBank/DDBJ whole genome shotgun (WGS) entry which is preliminary data.</text>
</comment>
<dbReference type="InterPro" id="IPR052073">
    <property type="entry name" value="Amide_Lactam_Regulators"/>
</dbReference>
<evidence type="ECO:0008006" key="8">
    <source>
        <dbReference type="Google" id="ProtNLM"/>
    </source>
</evidence>
<dbReference type="PANTHER" id="PTHR47171:SF1">
    <property type="entry name" value="ZN(II)2CYS6 TRANSCRIPTION FACTOR (EUROFUNG)"/>
    <property type="match status" value="1"/>
</dbReference>
<keyword evidence="3" id="KW-0238">DNA-binding</keyword>
<reference evidence="6 7" key="1">
    <citation type="submission" date="2017-03" db="EMBL/GenBank/DDBJ databases">
        <title>Genomes of endolithic fungi from Antarctica.</title>
        <authorList>
            <person name="Coleine C."/>
            <person name="Masonjones S."/>
            <person name="Stajich J.E."/>
        </authorList>
    </citation>
    <scope>NUCLEOTIDE SEQUENCE [LARGE SCALE GENOMIC DNA]</scope>
    <source>
        <strain evidence="6 7">CCFEE 5187</strain>
    </source>
</reference>
<dbReference type="STRING" id="331657.A0A4U0XJN3"/>
<sequence>MAMGAADRIVHIIEDILSSSLIFQCPIHIIPSLFAAMGMHAGRKCSNDRVLEQIGHVKIRLCMIALRELQSTWPVSGWIFLLFTKIIRRIRDDEPSHGEETKAHSRAQTVVADSGSGSGHEVTHDTEVNWNTENPPSSAAQASSGQAVDDGGPSAWNAQIMNVPLSLPTDWGGITEEDMWLDLDFDFMVGMPTTFRA</sequence>
<dbReference type="GO" id="GO:0003677">
    <property type="term" value="F:DNA binding"/>
    <property type="evidence" value="ECO:0007669"/>
    <property type="project" value="UniProtKB-KW"/>
</dbReference>
<keyword evidence="7" id="KW-1185">Reference proteome</keyword>
<evidence type="ECO:0000256" key="5">
    <source>
        <dbReference type="SAM" id="MobiDB-lite"/>
    </source>
</evidence>
<evidence type="ECO:0000256" key="3">
    <source>
        <dbReference type="ARBA" id="ARBA00023125"/>
    </source>
</evidence>
<evidence type="ECO:0000256" key="4">
    <source>
        <dbReference type="ARBA" id="ARBA00023163"/>
    </source>
</evidence>
<dbReference type="Proteomes" id="UP000308768">
    <property type="component" value="Unassembled WGS sequence"/>
</dbReference>
<name>A0A4U0XJN3_9PEZI</name>
<proteinExistence type="predicted"/>
<keyword evidence="1" id="KW-0862">Zinc</keyword>
<keyword evidence="4" id="KW-0804">Transcription</keyword>
<organism evidence="6 7">
    <name type="scientific">Cryomyces minteri</name>
    <dbReference type="NCBI Taxonomy" id="331657"/>
    <lineage>
        <taxon>Eukaryota</taxon>
        <taxon>Fungi</taxon>
        <taxon>Dikarya</taxon>
        <taxon>Ascomycota</taxon>
        <taxon>Pezizomycotina</taxon>
        <taxon>Dothideomycetes</taxon>
        <taxon>Dothideomycetes incertae sedis</taxon>
        <taxon>Cryomyces</taxon>
    </lineage>
</organism>